<dbReference type="Proteomes" id="UP000823388">
    <property type="component" value="Chromosome 3N"/>
</dbReference>
<dbReference type="EMBL" id="CM029042">
    <property type="protein sequence ID" value="KAG2622450.1"/>
    <property type="molecule type" value="Genomic_DNA"/>
</dbReference>
<evidence type="ECO:0000313" key="2">
    <source>
        <dbReference type="Proteomes" id="UP000823388"/>
    </source>
</evidence>
<protein>
    <submittedName>
        <fullName evidence="1">Uncharacterized protein</fullName>
    </submittedName>
</protein>
<dbReference type="AlphaFoldDB" id="A0A8T0UIX4"/>
<sequence>MATNGGNPAPAVPDAAIDYGSISKLLAHLELNLDPAEVFNVRAKLPHWLHRAKENQLVKVNVHTAPDPNFAAAVGSYWVKVSSASSFERALDDLLSIHHIHPNDDLPPVFLYVLPTIPLRDAHRIEEMEHGVL</sequence>
<organism evidence="1 2">
    <name type="scientific">Panicum virgatum</name>
    <name type="common">Blackwell switchgrass</name>
    <dbReference type="NCBI Taxonomy" id="38727"/>
    <lineage>
        <taxon>Eukaryota</taxon>
        <taxon>Viridiplantae</taxon>
        <taxon>Streptophyta</taxon>
        <taxon>Embryophyta</taxon>
        <taxon>Tracheophyta</taxon>
        <taxon>Spermatophyta</taxon>
        <taxon>Magnoliopsida</taxon>
        <taxon>Liliopsida</taxon>
        <taxon>Poales</taxon>
        <taxon>Poaceae</taxon>
        <taxon>PACMAD clade</taxon>
        <taxon>Panicoideae</taxon>
        <taxon>Panicodae</taxon>
        <taxon>Paniceae</taxon>
        <taxon>Panicinae</taxon>
        <taxon>Panicum</taxon>
        <taxon>Panicum sect. Hiantes</taxon>
    </lineage>
</organism>
<proteinExistence type="predicted"/>
<comment type="caution">
    <text evidence="1">The sequence shown here is derived from an EMBL/GenBank/DDBJ whole genome shotgun (WGS) entry which is preliminary data.</text>
</comment>
<name>A0A8T0UIX4_PANVG</name>
<keyword evidence="2" id="KW-1185">Reference proteome</keyword>
<reference evidence="1 2" key="1">
    <citation type="submission" date="2020-05" db="EMBL/GenBank/DDBJ databases">
        <title>WGS assembly of Panicum virgatum.</title>
        <authorList>
            <person name="Lovell J.T."/>
            <person name="Jenkins J."/>
            <person name="Shu S."/>
            <person name="Juenger T.E."/>
            <person name="Schmutz J."/>
        </authorList>
    </citation>
    <scope>NUCLEOTIDE SEQUENCE [LARGE SCALE GENOMIC DNA]</scope>
    <source>
        <strain evidence="2">cv. AP13</strain>
    </source>
</reference>
<evidence type="ECO:0000313" key="1">
    <source>
        <dbReference type="EMBL" id="KAG2622450.1"/>
    </source>
</evidence>
<accession>A0A8T0UIX4</accession>
<gene>
    <name evidence="1" type="ORF">PVAP13_3NG261901</name>
</gene>